<dbReference type="PANTHER" id="PTHR34354">
    <property type="entry name" value="NADPH-DEPENDENT 7-CYANO-7-DEAZAGUANINE REDUCTASE"/>
    <property type="match status" value="1"/>
</dbReference>
<dbReference type="Gene3D" id="3.30.1130.10">
    <property type="match status" value="2"/>
</dbReference>
<dbReference type="Proteomes" id="UP000271003">
    <property type="component" value="Chromosome"/>
</dbReference>
<accession>A0A2Z6ICQ6</accession>
<evidence type="ECO:0000256" key="1">
    <source>
        <dbReference type="ARBA" id="ARBA00022490"/>
    </source>
</evidence>
<dbReference type="PIRSF" id="PIRSF004750">
    <property type="entry name" value="Nitrile_oxidored_YqcD_prd"/>
    <property type="match status" value="1"/>
</dbReference>
<dbReference type="InterPro" id="IPR029500">
    <property type="entry name" value="QueF"/>
</dbReference>
<dbReference type="AlphaFoldDB" id="A0A2Z6ICQ6"/>
<dbReference type="PANTHER" id="PTHR34354:SF1">
    <property type="entry name" value="NADPH-DEPENDENT 7-CYANO-7-DEAZAGUANINE REDUCTASE"/>
    <property type="match status" value="1"/>
</dbReference>
<keyword evidence="7" id="KW-1185">Reference proteome</keyword>
<keyword evidence="1" id="KW-0963">Cytoplasm</keyword>
<evidence type="ECO:0000313" key="6">
    <source>
        <dbReference type="EMBL" id="BBF23417.1"/>
    </source>
</evidence>
<feature type="domain" description="NADPH-dependent 7-cyano-7-deazaguanine reductase N-terminal" evidence="5">
    <location>
        <begin position="22"/>
        <end position="125"/>
    </location>
</feature>
<reference evidence="6 7" key="1">
    <citation type="journal article" date="2018" name="Int. J. Syst. Evol. Microbiol.">
        <title>Mesosutterella multiformis gen. nov., sp. nov., a member of the family Sutterellaceae and Sutterella megalosphaeroides sp. nov., isolated from human faeces.</title>
        <authorList>
            <person name="Sakamoto M."/>
            <person name="Ikeyama N."/>
            <person name="Kunihiro T."/>
            <person name="Iino T."/>
            <person name="Yuki M."/>
            <person name="Ohkuma M."/>
        </authorList>
    </citation>
    <scope>NUCLEOTIDE SEQUENCE [LARGE SCALE GENOMIC DNA]</scope>
    <source>
        <strain evidence="6 7">6FBBBH3</strain>
    </source>
</reference>
<dbReference type="KEGG" id="sutt:SUTMEG_13080"/>
<evidence type="ECO:0000256" key="3">
    <source>
        <dbReference type="ARBA" id="ARBA00022857"/>
    </source>
</evidence>
<dbReference type="Pfam" id="PF14819">
    <property type="entry name" value="QueF_N"/>
    <property type="match status" value="1"/>
</dbReference>
<dbReference type="Pfam" id="PF14489">
    <property type="entry name" value="QueF"/>
    <property type="match status" value="1"/>
</dbReference>
<dbReference type="InterPro" id="IPR016428">
    <property type="entry name" value="QueF_type2"/>
</dbReference>
<dbReference type="EMBL" id="AP018786">
    <property type="protein sequence ID" value="BBF23417.1"/>
    <property type="molecule type" value="Genomic_DNA"/>
</dbReference>
<keyword evidence="2" id="KW-0671">Queuosine biosynthesis</keyword>
<gene>
    <name evidence="6" type="primary">queF</name>
    <name evidence="6" type="ORF">SUTMEG_13080</name>
</gene>
<dbReference type="GO" id="GO:0005737">
    <property type="term" value="C:cytoplasm"/>
    <property type="evidence" value="ECO:0007669"/>
    <property type="project" value="InterPro"/>
</dbReference>
<proteinExistence type="predicted"/>
<evidence type="ECO:0000256" key="2">
    <source>
        <dbReference type="ARBA" id="ARBA00022785"/>
    </source>
</evidence>
<dbReference type="InterPro" id="IPR029139">
    <property type="entry name" value="QueF_N"/>
</dbReference>
<organism evidence="6 7">
    <name type="scientific">Sutterella megalosphaeroides</name>
    <dbReference type="NCBI Taxonomy" id="2494234"/>
    <lineage>
        <taxon>Bacteria</taxon>
        <taxon>Pseudomonadati</taxon>
        <taxon>Pseudomonadota</taxon>
        <taxon>Betaproteobacteria</taxon>
        <taxon>Burkholderiales</taxon>
        <taxon>Sutterellaceae</taxon>
        <taxon>Sutterella</taxon>
    </lineage>
</organism>
<evidence type="ECO:0000313" key="7">
    <source>
        <dbReference type="Proteomes" id="UP000271003"/>
    </source>
</evidence>
<dbReference type="InterPro" id="IPR050084">
    <property type="entry name" value="NADPH_dep_7-cyano-7-deazaG_red"/>
</dbReference>
<dbReference type="SUPFAM" id="SSF55620">
    <property type="entry name" value="Tetrahydrobiopterin biosynthesis enzymes-like"/>
    <property type="match status" value="1"/>
</dbReference>
<dbReference type="GO" id="GO:0033739">
    <property type="term" value="F:preQ1 synthase activity"/>
    <property type="evidence" value="ECO:0007669"/>
    <property type="project" value="InterPro"/>
</dbReference>
<keyword evidence="4" id="KW-0560">Oxidoreductase</keyword>
<keyword evidence="3" id="KW-0521">NADP</keyword>
<dbReference type="InterPro" id="IPR043133">
    <property type="entry name" value="GTP-CH-I_C/QueF"/>
</dbReference>
<sequence>MTHTPVLMPEPEGTLLGKSTVYSSSYDPALLQPIPRALGRNAVGKSDFRGTDVWGLYEVTWLNEHGMPQVAVGELLVPATTPCIVESKSLKLYVGSFTQTRFSSIEAVAETMSKDISAAAGGPCVMTLRDLADWEGAVERMPGLLLEAEILDLAPVDYEVNPTLLEVVEGEVAEETLSSNLLRSLCPVTGQPDHASLTIRYKGPKIAHRSLLAYIVSYREHRGFHEQCVEQIYTDLSRLADFEFLEVYACFTRRGGIDISPFRSSRDDHPAHVIRAQRQ</sequence>
<dbReference type="RefSeq" id="WP_232008749.1">
    <property type="nucleotide sequence ID" value="NZ_AP018786.1"/>
</dbReference>
<evidence type="ECO:0000259" key="5">
    <source>
        <dbReference type="Pfam" id="PF14819"/>
    </source>
</evidence>
<name>A0A2Z6ICQ6_9BURK</name>
<dbReference type="NCBIfam" id="TIGR03138">
    <property type="entry name" value="QueF"/>
    <property type="match status" value="1"/>
</dbReference>
<dbReference type="GO" id="GO:0008616">
    <property type="term" value="P:tRNA queuosine(34) biosynthetic process"/>
    <property type="evidence" value="ECO:0007669"/>
    <property type="project" value="UniProtKB-KW"/>
</dbReference>
<protein>
    <submittedName>
        <fullName evidence="6">NADPH-dependent 7-cyano-7-deazaguanine reductase</fullName>
    </submittedName>
</protein>
<evidence type="ECO:0000256" key="4">
    <source>
        <dbReference type="ARBA" id="ARBA00023002"/>
    </source>
</evidence>